<organism evidence="1 2">
    <name type="scientific">Pseudoalteromonas obscura</name>
    <dbReference type="NCBI Taxonomy" id="3048491"/>
    <lineage>
        <taxon>Bacteria</taxon>
        <taxon>Pseudomonadati</taxon>
        <taxon>Pseudomonadota</taxon>
        <taxon>Gammaproteobacteria</taxon>
        <taxon>Alteromonadales</taxon>
        <taxon>Pseudoalteromonadaceae</taxon>
        <taxon>Pseudoalteromonas</taxon>
    </lineage>
</organism>
<gene>
    <name evidence="1" type="ORF">QNM18_00275</name>
</gene>
<dbReference type="Proteomes" id="UP001231915">
    <property type="component" value="Unassembled WGS sequence"/>
</dbReference>
<accession>A0ABT7EDZ2</accession>
<feature type="non-terminal residue" evidence="1">
    <location>
        <position position="108"/>
    </location>
</feature>
<sequence>MPLSHALKTWIAGQAHNDGIYVFNNGIDLLTNNLSIYILSNKVKYQQAAFLNIRHPEFISGSTLTYKVMPLSHALKTWIAGQAHNDGIYVFNNGIDLLTNNLSIYILS</sequence>
<dbReference type="EMBL" id="JASJUT010000001">
    <property type="protein sequence ID" value="MDK2593498.1"/>
    <property type="molecule type" value="Genomic_DNA"/>
</dbReference>
<proteinExistence type="predicted"/>
<protein>
    <submittedName>
        <fullName evidence="1">Uncharacterized protein</fullName>
    </submittedName>
</protein>
<name>A0ABT7EDZ2_9GAMM</name>
<evidence type="ECO:0000313" key="2">
    <source>
        <dbReference type="Proteomes" id="UP001231915"/>
    </source>
</evidence>
<reference evidence="1 2" key="1">
    <citation type="submission" date="2023-05" db="EMBL/GenBank/DDBJ databases">
        <title>Pseudoalteromonas ardens sp. nov., Pseudoalteromonas obscura sp. nov., and Pseudoalteromonas umbrosa sp. nov., isolated from the coral Montipora capitata.</title>
        <authorList>
            <person name="Thomas E.M."/>
            <person name="Smith E.M."/>
            <person name="Papke E."/>
            <person name="Shlafstein M.D."/>
            <person name="Oline D.K."/>
            <person name="Videau P."/>
            <person name="Saw J.H."/>
            <person name="Strangman W.K."/>
            <person name="Ushijima B."/>
        </authorList>
    </citation>
    <scope>NUCLEOTIDE SEQUENCE [LARGE SCALE GENOMIC DNA]</scope>
    <source>
        <strain evidence="1 2">P94</strain>
    </source>
</reference>
<evidence type="ECO:0000313" key="1">
    <source>
        <dbReference type="EMBL" id="MDK2593498.1"/>
    </source>
</evidence>
<comment type="caution">
    <text evidence="1">The sequence shown here is derived from an EMBL/GenBank/DDBJ whole genome shotgun (WGS) entry which is preliminary data.</text>
</comment>
<keyword evidence="2" id="KW-1185">Reference proteome</keyword>
<dbReference type="RefSeq" id="WP_284135958.1">
    <property type="nucleotide sequence ID" value="NZ_JASJUT010000001.1"/>
</dbReference>